<dbReference type="AlphaFoldDB" id="A0A3B0V2T2"/>
<name>A0A3B0V2T2_9ZZZZ</name>
<dbReference type="PANTHER" id="PTHR11758">
    <property type="entry name" value="40S RIBOSOMAL PROTEIN S15A"/>
    <property type="match status" value="1"/>
</dbReference>
<evidence type="ECO:0000256" key="1">
    <source>
        <dbReference type="ARBA" id="ARBA00006471"/>
    </source>
</evidence>
<evidence type="ECO:0000256" key="2">
    <source>
        <dbReference type="ARBA" id="ARBA00022730"/>
    </source>
</evidence>
<organism evidence="6">
    <name type="scientific">hydrothermal vent metagenome</name>
    <dbReference type="NCBI Taxonomy" id="652676"/>
    <lineage>
        <taxon>unclassified sequences</taxon>
        <taxon>metagenomes</taxon>
        <taxon>ecological metagenomes</taxon>
    </lineage>
</organism>
<dbReference type="FunFam" id="3.30.1490.10:FF:000001">
    <property type="entry name" value="30S ribosomal protein S8"/>
    <property type="match status" value="1"/>
</dbReference>
<comment type="similarity">
    <text evidence="1">Belongs to the universal ribosomal protein uS8 family.</text>
</comment>
<accession>A0A3B0V2T2</accession>
<dbReference type="Pfam" id="PF00410">
    <property type="entry name" value="Ribosomal_S8"/>
    <property type="match status" value="1"/>
</dbReference>
<dbReference type="EMBL" id="UOEY01000013">
    <property type="protein sequence ID" value="VAW35210.1"/>
    <property type="molecule type" value="Genomic_DNA"/>
</dbReference>
<dbReference type="GO" id="GO:0005840">
    <property type="term" value="C:ribosome"/>
    <property type="evidence" value="ECO:0007669"/>
    <property type="project" value="UniProtKB-KW"/>
</dbReference>
<dbReference type="GO" id="GO:1990904">
    <property type="term" value="C:ribonucleoprotein complex"/>
    <property type="evidence" value="ECO:0007669"/>
    <property type="project" value="UniProtKB-KW"/>
</dbReference>
<evidence type="ECO:0000256" key="4">
    <source>
        <dbReference type="ARBA" id="ARBA00022980"/>
    </source>
</evidence>
<dbReference type="GO" id="GO:0003735">
    <property type="term" value="F:structural constituent of ribosome"/>
    <property type="evidence" value="ECO:0007669"/>
    <property type="project" value="InterPro"/>
</dbReference>
<dbReference type="NCBIfam" id="NF001109">
    <property type="entry name" value="PRK00136.1"/>
    <property type="match status" value="1"/>
</dbReference>
<evidence type="ECO:0000256" key="3">
    <source>
        <dbReference type="ARBA" id="ARBA00022884"/>
    </source>
</evidence>
<dbReference type="FunFam" id="3.30.1370.30:FF:000002">
    <property type="entry name" value="30S ribosomal protein S8"/>
    <property type="match status" value="1"/>
</dbReference>
<dbReference type="HAMAP" id="MF_01302_B">
    <property type="entry name" value="Ribosomal_uS8_B"/>
    <property type="match status" value="1"/>
</dbReference>
<gene>
    <name evidence="6" type="ORF">MNBD_DELTA04-491</name>
</gene>
<dbReference type="Gene3D" id="3.30.1490.10">
    <property type="match status" value="1"/>
</dbReference>
<dbReference type="GO" id="GO:0019843">
    <property type="term" value="F:rRNA binding"/>
    <property type="evidence" value="ECO:0007669"/>
    <property type="project" value="UniProtKB-KW"/>
</dbReference>
<keyword evidence="5" id="KW-0687">Ribonucleoprotein</keyword>
<sequence length="132" mass="14817">MSMSDPLADMLTRIRNATMAHFDTVDMPLSKLKLGVAKTLKQEGYIRDYQVLKDDVQGTLKIDLKYGPHNEKVITGIRRISKPGLRQYQKADRIPKVMSGLGVAILSTSHGIITDREARHRNVGGEVLCEVW</sequence>
<protein>
    <submittedName>
        <fullName evidence="6">SSU ribosomal protein S8p (S15Ae)</fullName>
    </submittedName>
</protein>
<evidence type="ECO:0000313" key="6">
    <source>
        <dbReference type="EMBL" id="VAW35210.1"/>
    </source>
</evidence>
<dbReference type="InterPro" id="IPR000630">
    <property type="entry name" value="Ribosomal_uS8"/>
</dbReference>
<dbReference type="InterPro" id="IPR047863">
    <property type="entry name" value="Ribosomal_uS8_CS"/>
</dbReference>
<reference evidence="6" key="1">
    <citation type="submission" date="2018-06" db="EMBL/GenBank/DDBJ databases">
        <authorList>
            <person name="Zhirakovskaya E."/>
        </authorList>
    </citation>
    <scope>NUCLEOTIDE SEQUENCE</scope>
</reference>
<evidence type="ECO:0000256" key="5">
    <source>
        <dbReference type="ARBA" id="ARBA00023274"/>
    </source>
</evidence>
<keyword evidence="4 6" id="KW-0689">Ribosomal protein</keyword>
<dbReference type="Gene3D" id="3.30.1370.30">
    <property type="match status" value="1"/>
</dbReference>
<keyword evidence="3" id="KW-0694">RNA-binding</keyword>
<dbReference type="GO" id="GO:0006412">
    <property type="term" value="P:translation"/>
    <property type="evidence" value="ECO:0007669"/>
    <property type="project" value="InterPro"/>
</dbReference>
<dbReference type="InterPro" id="IPR035987">
    <property type="entry name" value="Ribosomal_uS8_sf"/>
</dbReference>
<dbReference type="GO" id="GO:0005737">
    <property type="term" value="C:cytoplasm"/>
    <property type="evidence" value="ECO:0007669"/>
    <property type="project" value="UniProtKB-ARBA"/>
</dbReference>
<dbReference type="PROSITE" id="PS00053">
    <property type="entry name" value="RIBOSOMAL_S8"/>
    <property type="match status" value="1"/>
</dbReference>
<dbReference type="SUPFAM" id="SSF56047">
    <property type="entry name" value="Ribosomal protein S8"/>
    <property type="match status" value="1"/>
</dbReference>
<keyword evidence="2" id="KW-0699">rRNA-binding</keyword>
<proteinExistence type="inferred from homology"/>